<dbReference type="OrthoDB" id="9787344at2"/>
<gene>
    <name evidence="4" type="ORF">HMPREF0766_12877</name>
</gene>
<evidence type="ECO:0000259" key="3">
    <source>
        <dbReference type="PROSITE" id="PS50930"/>
    </source>
</evidence>
<evidence type="ECO:0000313" key="5">
    <source>
        <dbReference type="Proteomes" id="UP000006258"/>
    </source>
</evidence>
<organism evidence="4 5">
    <name type="scientific">Sphingobacterium spiritivorum ATCC 33861</name>
    <dbReference type="NCBI Taxonomy" id="525373"/>
    <lineage>
        <taxon>Bacteria</taxon>
        <taxon>Pseudomonadati</taxon>
        <taxon>Bacteroidota</taxon>
        <taxon>Sphingobacteriia</taxon>
        <taxon>Sphingobacteriales</taxon>
        <taxon>Sphingobacteriaceae</taxon>
        <taxon>Sphingobacterium</taxon>
    </lineage>
</organism>
<dbReference type="GeneID" id="95427555"/>
<dbReference type="EMBL" id="ACHA02000011">
    <property type="protein sequence ID" value="EFK57804.1"/>
    <property type="molecule type" value="Genomic_DNA"/>
</dbReference>
<dbReference type="eggNOG" id="COG3279">
    <property type="taxonomic scope" value="Bacteria"/>
</dbReference>
<dbReference type="Gene3D" id="2.40.50.1020">
    <property type="entry name" value="LytTr DNA-binding domain"/>
    <property type="match status" value="1"/>
</dbReference>
<reference evidence="4" key="1">
    <citation type="submission" date="2010-07" db="EMBL/GenBank/DDBJ databases">
        <authorList>
            <person name="Muzny D."/>
            <person name="Qin X."/>
            <person name="Buhay C."/>
            <person name="Dugan-Rocha S."/>
            <person name="Ding Y."/>
            <person name="Chen G."/>
            <person name="Hawes A."/>
            <person name="Holder M."/>
            <person name="Jhangiani S."/>
            <person name="Johnson A."/>
            <person name="Khan Z."/>
            <person name="Li Z."/>
            <person name="Liu W."/>
            <person name="Liu X."/>
            <person name="Perez L."/>
            <person name="Shen H."/>
            <person name="Wang Q."/>
            <person name="Watt J."/>
            <person name="Xi L."/>
            <person name="Xin Y."/>
            <person name="Zhou J."/>
            <person name="Deng J."/>
            <person name="Jiang H."/>
            <person name="Liu Y."/>
            <person name="Qu J."/>
            <person name="Song X.-Z."/>
            <person name="Zhang L."/>
            <person name="Villasana D."/>
            <person name="Johnson A."/>
            <person name="Liu J."/>
            <person name="Liyanage D."/>
            <person name="Lorensuhewa L."/>
            <person name="Robinson T."/>
            <person name="Song A."/>
            <person name="Song B.-B."/>
            <person name="Dinh H."/>
            <person name="Thornton R."/>
            <person name="Coyle M."/>
            <person name="Francisco L."/>
            <person name="Jackson L."/>
            <person name="Javaid M."/>
            <person name="Korchina V."/>
            <person name="Kovar C."/>
            <person name="Mata R."/>
            <person name="Mathew T."/>
            <person name="Ngo R."/>
            <person name="Nguyen L."/>
            <person name="Nguyen N."/>
            <person name="Okwuonu G."/>
            <person name="Ongeri F."/>
            <person name="Pham C."/>
            <person name="Simmons D."/>
            <person name="Wilczek-Boney K."/>
            <person name="Hale W."/>
            <person name="Jakkamsetti A."/>
            <person name="Pham P."/>
            <person name="Ruth R."/>
            <person name="San Lucas F."/>
            <person name="Warren J."/>
            <person name="Zhang J."/>
            <person name="Zhao Z."/>
            <person name="Zhou C."/>
            <person name="Zhu D."/>
            <person name="Lee S."/>
            <person name="Bess C."/>
            <person name="Blankenburg K."/>
            <person name="Forbes L."/>
            <person name="Fu Q."/>
            <person name="Gubbala S."/>
            <person name="Hirani K."/>
            <person name="Jayaseelan J.C."/>
            <person name="Lara F."/>
            <person name="Munidasa M."/>
            <person name="Palculict T."/>
            <person name="Patil S."/>
            <person name="Pu L.-L."/>
            <person name="Saada N."/>
            <person name="Tang L."/>
            <person name="Weissenberger G."/>
            <person name="Zhu Y."/>
            <person name="Hemphill L."/>
            <person name="Shang Y."/>
            <person name="Youmans B."/>
            <person name="Ayvaz T."/>
            <person name="Ross M."/>
            <person name="Santibanez J."/>
            <person name="Aqrawi P."/>
            <person name="Gross S."/>
            <person name="Joshi V."/>
            <person name="Fowler G."/>
            <person name="Nazareth L."/>
            <person name="Reid J."/>
            <person name="Worley K."/>
            <person name="Petrosino J."/>
            <person name="Highlander S."/>
            <person name="Gibbs R."/>
        </authorList>
    </citation>
    <scope>NUCLEOTIDE SEQUENCE [LARGE SCALE GENOMIC DNA]</scope>
    <source>
        <strain evidence="4">ATCC 33861</strain>
    </source>
</reference>
<name>D7VPF7_SPHSI</name>
<dbReference type="HOGENOM" id="CLU_000445_14_1_10"/>
<dbReference type="Pfam" id="PF00072">
    <property type="entry name" value="Response_reg"/>
    <property type="match status" value="1"/>
</dbReference>
<comment type="caution">
    <text evidence="4">The sequence shown here is derived from an EMBL/GenBank/DDBJ whole genome shotgun (WGS) entry which is preliminary data.</text>
</comment>
<feature type="modified residue" description="4-aspartylphosphate" evidence="1">
    <location>
        <position position="53"/>
    </location>
</feature>
<keyword evidence="5" id="KW-1185">Reference proteome</keyword>
<evidence type="ECO:0000256" key="1">
    <source>
        <dbReference type="PROSITE-ProRule" id="PRU00169"/>
    </source>
</evidence>
<proteinExistence type="predicted"/>
<keyword evidence="1" id="KW-0597">Phosphoprotein</keyword>
<dbReference type="GO" id="GO:0000156">
    <property type="term" value="F:phosphorelay response regulator activity"/>
    <property type="evidence" value="ECO:0007669"/>
    <property type="project" value="InterPro"/>
</dbReference>
<dbReference type="InterPro" id="IPR007492">
    <property type="entry name" value="LytTR_DNA-bd_dom"/>
</dbReference>
<dbReference type="SMART" id="SM00850">
    <property type="entry name" value="LytTR"/>
    <property type="match status" value="1"/>
</dbReference>
<protein>
    <submittedName>
        <fullName evidence="4">Response regulator receiver domain protein</fullName>
    </submittedName>
</protein>
<dbReference type="Gene3D" id="3.40.50.2300">
    <property type="match status" value="1"/>
</dbReference>
<dbReference type="GO" id="GO:0003677">
    <property type="term" value="F:DNA binding"/>
    <property type="evidence" value="ECO:0007669"/>
    <property type="project" value="InterPro"/>
</dbReference>
<dbReference type="Proteomes" id="UP000006258">
    <property type="component" value="Unassembled WGS sequence"/>
</dbReference>
<dbReference type="PROSITE" id="PS50110">
    <property type="entry name" value="RESPONSE_REGULATORY"/>
    <property type="match status" value="1"/>
</dbReference>
<evidence type="ECO:0000259" key="2">
    <source>
        <dbReference type="PROSITE" id="PS50110"/>
    </source>
</evidence>
<dbReference type="InterPro" id="IPR046947">
    <property type="entry name" value="LytR-like"/>
</dbReference>
<dbReference type="PANTHER" id="PTHR37299">
    <property type="entry name" value="TRANSCRIPTIONAL REGULATOR-RELATED"/>
    <property type="match status" value="1"/>
</dbReference>
<dbReference type="RefSeq" id="WP_002993665.1">
    <property type="nucleotide sequence ID" value="NZ_GL379770.1"/>
</dbReference>
<dbReference type="InterPro" id="IPR011006">
    <property type="entry name" value="CheY-like_superfamily"/>
</dbReference>
<evidence type="ECO:0000313" key="4">
    <source>
        <dbReference type="EMBL" id="EFK57804.1"/>
    </source>
</evidence>
<feature type="domain" description="HTH LytTR-type" evidence="3">
    <location>
        <begin position="138"/>
        <end position="205"/>
    </location>
</feature>
<dbReference type="STRING" id="525373.HMPREF0766_12877"/>
<sequence>MNCIIVDDEPIARIGIEKLLKNIENLELTGSFENAYTASLFIRENAVDLIFLDIQMPGLNGLEFAKQVGNTTLIIFTTAFAEFAIDSYEVDAIDYLVKPIQPNRFKKAVTKAISYHKMLVNEEKNLLTDQIEGEFVFIKSDRRYFKVVFKDILFIEGLKDYVIIHTENQKLITHTNLKNAHTLLPSKNFLRVNRSYIINKDRIDSFSNNDVFIGDNEISIGNFYREDFLKEIMKH</sequence>
<dbReference type="AlphaFoldDB" id="D7VPF7"/>
<dbReference type="InterPro" id="IPR001789">
    <property type="entry name" value="Sig_transdc_resp-reg_receiver"/>
</dbReference>
<accession>D7VPF7</accession>
<dbReference type="Pfam" id="PF04397">
    <property type="entry name" value="LytTR"/>
    <property type="match status" value="1"/>
</dbReference>
<feature type="domain" description="Response regulatory" evidence="2">
    <location>
        <begin position="2"/>
        <end position="113"/>
    </location>
</feature>
<dbReference type="PROSITE" id="PS50930">
    <property type="entry name" value="HTH_LYTTR"/>
    <property type="match status" value="1"/>
</dbReference>
<dbReference type="SUPFAM" id="SSF52172">
    <property type="entry name" value="CheY-like"/>
    <property type="match status" value="1"/>
</dbReference>
<dbReference type="PANTHER" id="PTHR37299:SF1">
    <property type="entry name" value="STAGE 0 SPORULATION PROTEIN A HOMOLOG"/>
    <property type="match status" value="1"/>
</dbReference>
<dbReference type="SMART" id="SM00448">
    <property type="entry name" value="REC"/>
    <property type="match status" value="1"/>
</dbReference>